<dbReference type="AlphaFoldDB" id="A0A392U018"/>
<comment type="caution">
    <text evidence="1">The sequence shown here is derived from an EMBL/GenBank/DDBJ whole genome shotgun (WGS) entry which is preliminary data.</text>
</comment>
<protein>
    <submittedName>
        <fullName evidence="1">Uncharacterized protein</fullName>
    </submittedName>
</protein>
<evidence type="ECO:0000313" key="1">
    <source>
        <dbReference type="EMBL" id="MCI65435.1"/>
    </source>
</evidence>
<evidence type="ECO:0000313" key="2">
    <source>
        <dbReference type="Proteomes" id="UP000265520"/>
    </source>
</evidence>
<sequence length="70" mass="8064">MRDNEAISAMNDLNIRISDIDALISFKLRLIEMLERDVNDPPTQEEVQRRLNESNRKLAALRADRDALVA</sequence>
<reference evidence="1 2" key="1">
    <citation type="journal article" date="2018" name="Front. Plant Sci.">
        <title>Red Clover (Trifolium pratense) and Zigzag Clover (T. medium) - A Picture of Genomic Similarities and Differences.</title>
        <authorList>
            <person name="Dluhosova J."/>
            <person name="Istvanek J."/>
            <person name="Nedelnik J."/>
            <person name="Repkova J."/>
        </authorList>
    </citation>
    <scope>NUCLEOTIDE SEQUENCE [LARGE SCALE GENOMIC DNA]</scope>
    <source>
        <strain evidence="2">cv. 10/8</strain>
        <tissue evidence="1">Leaf</tissue>
    </source>
</reference>
<proteinExistence type="predicted"/>
<dbReference type="EMBL" id="LXQA010675821">
    <property type="protein sequence ID" value="MCI65435.1"/>
    <property type="molecule type" value="Genomic_DNA"/>
</dbReference>
<accession>A0A392U018</accession>
<dbReference type="Proteomes" id="UP000265520">
    <property type="component" value="Unassembled WGS sequence"/>
</dbReference>
<organism evidence="1 2">
    <name type="scientific">Trifolium medium</name>
    <dbReference type="NCBI Taxonomy" id="97028"/>
    <lineage>
        <taxon>Eukaryota</taxon>
        <taxon>Viridiplantae</taxon>
        <taxon>Streptophyta</taxon>
        <taxon>Embryophyta</taxon>
        <taxon>Tracheophyta</taxon>
        <taxon>Spermatophyta</taxon>
        <taxon>Magnoliopsida</taxon>
        <taxon>eudicotyledons</taxon>
        <taxon>Gunneridae</taxon>
        <taxon>Pentapetalae</taxon>
        <taxon>rosids</taxon>
        <taxon>fabids</taxon>
        <taxon>Fabales</taxon>
        <taxon>Fabaceae</taxon>
        <taxon>Papilionoideae</taxon>
        <taxon>50 kb inversion clade</taxon>
        <taxon>NPAAA clade</taxon>
        <taxon>Hologalegina</taxon>
        <taxon>IRL clade</taxon>
        <taxon>Trifolieae</taxon>
        <taxon>Trifolium</taxon>
    </lineage>
</organism>
<keyword evidence="2" id="KW-1185">Reference proteome</keyword>
<name>A0A392U018_9FABA</name>